<dbReference type="EMBL" id="LT853885">
    <property type="protein sequence ID" value="SMR04531.1"/>
    <property type="molecule type" value="Genomic_DNA"/>
</dbReference>
<dbReference type="PROSITE" id="PS00080">
    <property type="entry name" value="MULTICOPPER_OXIDASE2"/>
    <property type="match status" value="1"/>
</dbReference>
<dbReference type="InterPro" id="IPR001117">
    <property type="entry name" value="Cu-oxidase_2nd"/>
</dbReference>
<evidence type="ECO:0000313" key="9">
    <source>
        <dbReference type="EMBL" id="SMR04531.1"/>
    </source>
</evidence>
<keyword evidence="4" id="KW-0186">Copper</keyword>
<keyword evidence="1" id="KW-0479">Metal-binding</keyword>
<dbReference type="AlphaFoldDB" id="A0A1Y6HPS0"/>
<feature type="domain" description="Plastocyanin-like" evidence="7">
    <location>
        <begin position="485"/>
        <end position="601"/>
    </location>
</feature>
<protein>
    <submittedName>
        <fullName evidence="9">Copper resistance protein A</fullName>
    </submittedName>
</protein>
<dbReference type="Pfam" id="PF00394">
    <property type="entry name" value="Cu-oxidase"/>
    <property type="match status" value="1"/>
</dbReference>
<dbReference type="InterPro" id="IPR034282">
    <property type="entry name" value="CuRO_2_CopA"/>
</dbReference>
<evidence type="ECO:0000259" key="8">
    <source>
        <dbReference type="Pfam" id="PF07732"/>
    </source>
</evidence>
<evidence type="ECO:0000313" key="10">
    <source>
        <dbReference type="Proteomes" id="UP000195953"/>
    </source>
</evidence>
<dbReference type="Pfam" id="PF07731">
    <property type="entry name" value="Cu-oxidase_2"/>
    <property type="match status" value="1"/>
</dbReference>
<dbReference type="CDD" id="cd13896">
    <property type="entry name" value="CuRO_3_CopA"/>
    <property type="match status" value="1"/>
</dbReference>
<evidence type="ECO:0000256" key="2">
    <source>
        <dbReference type="ARBA" id="ARBA00022729"/>
    </source>
</evidence>
<proteinExistence type="predicted"/>
<evidence type="ECO:0000256" key="3">
    <source>
        <dbReference type="ARBA" id="ARBA00023002"/>
    </source>
</evidence>
<keyword evidence="2" id="KW-0732">Signal</keyword>
<feature type="domain" description="Plastocyanin-like" evidence="6">
    <location>
        <begin position="216"/>
        <end position="348"/>
    </location>
</feature>
<dbReference type="GO" id="GO:0016491">
    <property type="term" value="F:oxidoreductase activity"/>
    <property type="evidence" value="ECO:0007669"/>
    <property type="project" value="UniProtKB-KW"/>
</dbReference>
<dbReference type="PROSITE" id="PS00079">
    <property type="entry name" value="MULTICOPPER_OXIDASE1"/>
    <property type="match status" value="1"/>
</dbReference>
<dbReference type="Gene3D" id="2.60.40.420">
    <property type="entry name" value="Cupredoxins - blue copper proteins"/>
    <property type="match status" value="3"/>
</dbReference>
<dbReference type="GO" id="GO:0042597">
    <property type="term" value="C:periplasmic space"/>
    <property type="evidence" value="ECO:0007669"/>
    <property type="project" value="InterPro"/>
</dbReference>
<feature type="region of interest" description="Disordered" evidence="5">
    <location>
        <begin position="416"/>
        <end position="442"/>
    </location>
</feature>
<dbReference type="InterPro" id="IPR011707">
    <property type="entry name" value="Cu-oxidase-like_N"/>
</dbReference>
<dbReference type="eggNOG" id="COG2132">
    <property type="taxonomic scope" value="Bacteria"/>
</dbReference>
<dbReference type="InterPro" id="IPR006311">
    <property type="entry name" value="TAT_signal"/>
</dbReference>
<feature type="domain" description="Plastocyanin-like" evidence="8">
    <location>
        <begin position="63"/>
        <end position="172"/>
    </location>
</feature>
<dbReference type="InterPro" id="IPR011706">
    <property type="entry name" value="Cu-oxidase_C"/>
</dbReference>
<dbReference type="STRING" id="48664.BER92_15830"/>
<name>A0A1Y6HPS0_9XANT</name>
<sequence>MSFDPHFFDASSSGGLSRRRFVQGLALGGVAATTGLWRSDARASNPVSTPVLRGSGQTLQIGRMPVNFTGRTRPAITVNQSLPAPTLRWREGDTVSVRVCNALTDQATSVHWHGLLLPATMDGVPGISFDGISPGQEYHYRFALRQSGTYWYHSHSMFQEQAGLYGAIVIDPLTPPPYRHDREHVVLLSDWTDLDPATLFRRLKQMPSHDNDAQRTVGDFLHDAHQAGLRATLADRGMWGRMRMTPTDLSDVNANTYTYLLNGVAPAGNWTGVFKPGEKVLLRFINGSSMTYFDIRIPGLRMTVVAADGQYVHPVSVDELRIAAAETFDVIVEPLGQDAFTLFAQDMGRTGFACGTLAVRHGLQAPIPALDPRAILTMRDMGHGDGMAHGSHAMHGDDGEQSDPHAAHAMPIPAMHMHGHASEPPQTKTPRHPESEDGHPLIDMRSNAAAPRLDDPGIGLRANGRRVLCYADLHSVFDDPDGREPGREIELHLTGHMEKFAWSFDGIAFASAEPIRLRYGERLRIVLVNDTMMQHPIHLHGMWSDLEDADGNFQMRKHTIDMPPGTRRSYRVRADALGRWAYHCHLLYHMEAGMMREVRVEV</sequence>
<dbReference type="SUPFAM" id="SSF49503">
    <property type="entry name" value="Cupredoxins"/>
    <property type="match status" value="3"/>
</dbReference>
<dbReference type="Pfam" id="PF07732">
    <property type="entry name" value="Cu-oxidase_3"/>
    <property type="match status" value="1"/>
</dbReference>
<gene>
    <name evidence="9" type="primary">copA</name>
    <name evidence="9" type="ORF">PD5205_03253</name>
</gene>
<dbReference type="NCBIfam" id="TIGR01409">
    <property type="entry name" value="TAT_signal_seq"/>
    <property type="match status" value="1"/>
</dbReference>
<dbReference type="InterPro" id="IPR045087">
    <property type="entry name" value="Cu-oxidase_fam"/>
</dbReference>
<evidence type="ECO:0000256" key="4">
    <source>
        <dbReference type="ARBA" id="ARBA00023008"/>
    </source>
</evidence>
<accession>A0A1Y6HPS0</accession>
<organism evidence="9 10">
    <name type="scientific">Xanthomonas fragariae</name>
    <dbReference type="NCBI Taxonomy" id="48664"/>
    <lineage>
        <taxon>Bacteria</taxon>
        <taxon>Pseudomonadati</taxon>
        <taxon>Pseudomonadota</taxon>
        <taxon>Gammaproteobacteria</taxon>
        <taxon>Lysobacterales</taxon>
        <taxon>Lysobacteraceae</taxon>
        <taxon>Xanthomonas</taxon>
    </lineage>
</organism>
<evidence type="ECO:0000259" key="6">
    <source>
        <dbReference type="Pfam" id="PF00394"/>
    </source>
</evidence>
<dbReference type="Proteomes" id="UP000195953">
    <property type="component" value="Chromosome 1"/>
</dbReference>
<evidence type="ECO:0000259" key="7">
    <source>
        <dbReference type="Pfam" id="PF07731"/>
    </source>
</evidence>
<dbReference type="InterPro" id="IPR034279">
    <property type="entry name" value="CuRO_3_CopA"/>
</dbReference>
<dbReference type="GO" id="GO:0005507">
    <property type="term" value="F:copper ion binding"/>
    <property type="evidence" value="ECO:0007669"/>
    <property type="project" value="InterPro"/>
</dbReference>
<dbReference type="NCBIfam" id="TIGR01480">
    <property type="entry name" value="copper_res_A"/>
    <property type="match status" value="1"/>
</dbReference>
<dbReference type="InterPro" id="IPR033138">
    <property type="entry name" value="Cu_oxidase_CS"/>
</dbReference>
<dbReference type="InterPro" id="IPR019546">
    <property type="entry name" value="TAT_signal_bac_arc"/>
</dbReference>
<dbReference type="PANTHER" id="PTHR11709:SF394">
    <property type="entry name" value="FI03373P-RELATED"/>
    <property type="match status" value="1"/>
</dbReference>
<evidence type="ECO:0000256" key="1">
    <source>
        <dbReference type="ARBA" id="ARBA00022723"/>
    </source>
</evidence>
<dbReference type="InterPro" id="IPR002355">
    <property type="entry name" value="Cu_oxidase_Cu_BS"/>
</dbReference>
<dbReference type="KEGG" id="xfr:BER92_15830"/>
<feature type="compositionally biased region" description="Basic and acidic residues" evidence="5">
    <location>
        <begin position="431"/>
        <end position="442"/>
    </location>
</feature>
<dbReference type="InterPro" id="IPR006376">
    <property type="entry name" value="Cu-R_CopA"/>
</dbReference>
<dbReference type="RefSeq" id="WP_002814073.1">
    <property type="nucleotide sequence ID" value="NZ_CP016830.1"/>
</dbReference>
<reference evidence="9 10" key="1">
    <citation type="submission" date="2017-05" db="EMBL/GenBank/DDBJ databases">
        <authorList>
            <person name="Song R."/>
            <person name="Chenine A.L."/>
            <person name="Ruprecht R.M."/>
        </authorList>
    </citation>
    <scope>NUCLEOTIDE SEQUENCE [LARGE SCALE GENOMIC DNA]</scope>
    <source>
        <strain evidence="9">PD5205</strain>
    </source>
</reference>
<dbReference type="OrthoDB" id="9757546at2"/>
<dbReference type="PROSITE" id="PS51318">
    <property type="entry name" value="TAT"/>
    <property type="match status" value="1"/>
</dbReference>
<keyword evidence="3" id="KW-0560">Oxidoreductase</keyword>
<dbReference type="InterPro" id="IPR008972">
    <property type="entry name" value="Cupredoxin"/>
</dbReference>
<dbReference type="PANTHER" id="PTHR11709">
    <property type="entry name" value="MULTI-COPPER OXIDASE"/>
    <property type="match status" value="1"/>
</dbReference>
<dbReference type="CDD" id="cd13874">
    <property type="entry name" value="CuRO_2_CopA"/>
    <property type="match status" value="1"/>
</dbReference>
<evidence type="ECO:0000256" key="5">
    <source>
        <dbReference type="SAM" id="MobiDB-lite"/>
    </source>
</evidence>